<organism evidence="2 3">
    <name type="scientific">Lapidilactobacillus achengensis</name>
    <dbReference type="NCBI Taxonomy" id="2486000"/>
    <lineage>
        <taxon>Bacteria</taxon>
        <taxon>Bacillati</taxon>
        <taxon>Bacillota</taxon>
        <taxon>Bacilli</taxon>
        <taxon>Lactobacillales</taxon>
        <taxon>Lactobacillaceae</taxon>
        <taxon>Lapidilactobacillus</taxon>
    </lineage>
</organism>
<dbReference type="RefSeq" id="WP_164511153.1">
    <property type="nucleotide sequence ID" value="NZ_JBHSSM010000022.1"/>
</dbReference>
<feature type="transmembrane region" description="Helical" evidence="1">
    <location>
        <begin position="28"/>
        <end position="46"/>
    </location>
</feature>
<sequence>MTRKSIITGLAALIGFLFGLYFKHIFIYTIMGMAVGYLIVFWIPYFRNWYQRRRQQK</sequence>
<gene>
    <name evidence="2" type="ORF">ACFQHW_09995</name>
</gene>
<feature type="transmembrane region" description="Helical" evidence="1">
    <location>
        <begin position="5"/>
        <end position="22"/>
    </location>
</feature>
<keyword evidence="1" id="KW-0812">Transmembrane</keyword>
<reference evidence="3" key="1">
    <citation type="journal article" date="2019" name="Int. J. Syst. Evol. Microbiol.">
        <title>The Global Catalogue of Microorganisms (GCM) 10K type strain sequencing project: providing services to taxonomists for standard genome sequencing and annotation.</title>
        <authorList>
            <consortium name="The Broad Institute Genomics Platform"/>
            <consortium name="The Broad Institute Genome Sequencing Center for Infectious Disease"/>
            <person name="Wu L."/>
            <person name="Ma J."/>
        </authorList>
    </citation>
    <scope>NUCLEOTIDE SEQUENCE [LARGE SCALE GENOMIC DNA]</scope>
    <source>
        <strain evidence="3">CCM 8897</strain>
    </source>
</reference>
<evidence type="ECO:0000313" key="3">
    <source>
        <dbReference type="Proteomes" id="UP001596310"/>
    </source>
</evidence>
<keyword evidence="1" id="KW-0472">Membrane</keyword>
<proteinExistence type="predicted"/>
<name>A0ABW1USL6_9LACO</name>
<accession>A0ABW1USL6</accession>
<comment type="caution">
    <text evidence="2">The sequence shown here is derived from an EMBL/GenBank/DDBJ whole genome shotgun (WGS) entry which is preliminary data.</text>
</comment>
<protein>
    <submittedName>
        <fullName evidence="2">Uncharacterized protein</fullName>
    </submittedName>
</protein>
<keyword evidence="3" id="KW-1185">Reference proteome</keyword>
<dbReference type="EMBL" id="JBHSSM010000022">
    <property type="protein sequence ID" value="MFC6315892.1"/>
    <property type="molecule type" value="Genomic_DNA"/>
</dbReference>
<evidence type="ECO:0000256" key="1">
    <source>
        <dbReference type="SAM" id="Phobius"/>
    </source>
</evidence>
<keyword evidence="1" id="KW-1133">Transmembrane helix</keyword>
<evidence type="ECO:0000313" key="2">
    <source>
        <dbReference type="EMBL" id="MFC6315892.1"/>
    </source>
</evidence>
<dbReference type="Proteomes" id="UP001596310">
    <property type="component" value="Unassembled WGS sequence"/>
</dbReference>